<proteinExistence type="predicted"/>
<organism evidence="2 3">
    <name type="scientific">Nonomuraea montanisoli</name>
    <dbReference type="NCBI Taxonomy" id="2741721"/>
    <lineage>
        <taxon>Bacteria</taxon>
        <taxon>Bacillati</taxon>
        <taxon>Actinomycetota</taxon>
        <taxon>Actinomycetes</taxon>
        <taxon>Streptosporangiales</taxon>
        <taxon>Streptosporangiaceae</taxon>
        <taxon>Nonomuraea</taxon>
    </lineage>
</organism>
<gene>
    <name evidence="2" type="ORF">HTZ77_37425</name>
</gene>
<dbReference type="EMBL" id="JABWGN010000018">
    <property type="protein sequence ID" value="NUW37044.1"/>
    <property type="molecule type" value="Genomic_DNA"/>
</dbReference>
<evidence type="ECO:0000256" key="1">
    <source>
        <dbReference type="SAM" id="Phobius"/>
    </source>
</evidence>
<comment type="caution">
    <text evidence="2">The sequence shown here is derived from an EMBL/GenBank/DDBJ whole genome shotgun (WGS) entry which is preliminary data.</text>
</comment>
<keyword evidence="1" id="KW-0472">Membrane</keyword>
<reference evidence="2 3" key="1">
    <citation type="submission" date="2020-06" db="EMBL/GenBank/DDBJ databases">
        <title>Nonomuraea sp. SMC257, a novel actinomycete isolated from soil.</title>
        <authorList>
            <person name="Chanama M."/>
        </authorList>
    </citation>
    <scope>NUCLEOTIDE SEQUENCE [LARGE SCALE GENOMIC DNA]</scope>
    <source>
        <strain evidence="2 3">SMC257</strain>
    </source>
</reference>
<protein>
    <submittedName>
        <fullName evidence="2">Uncharacterized protein</fullName>
    </submittedName>
</protein>
<accession>A0A7Y6IHP8</accession>
<evidence type="ECO:0000313" key="3">
    <source>
        <dbReference type="Proteomes" id="UP000586042"/>
    </source>
</evidence>
<dbReference type="Proteomes" id="UP000586042">
    <property type="component" value="Unassembled WGS sequence"/>
</dbReference>
<dbReference type="RefSeq" id="WP_175594495.1">
    <property type="nucleotide sequence ID" value="NZ_JABWGN010000018.1"/>
</dbReference>
<feature type="transmembrane region" description="Helical" evidence="1">
    <location>
        <begin position="212"/>
        <end position="230"/>
    </location>
</feature>
<keyword evidence="3" id="KW-1185">Reference proteome</keyword>
<feature type="transmembrane region" description="Helical" evidence="1">
    <location>
        <begin position="58"/>
        <end position="87"/>
    </location>
</feature>
<sequence>MTIQGGEPSTSTANDVSHAADLRAAARWLVGASASVVAVLVAGVQLRDFAELDAVGVWAVPVALLAVLIALATVVWTLYGAAAVLAVPRRSIGELADLDRADNGDFPGPRLGPPKSALISHLVRERRTELLGVSRDAIWQLNMERVAAYKASAFPRTGKNLQIGDREYDPDNRDDSAALANLIVDLDRRVQAVVDAAASFETQRRYDRLRRGMRLAGLPFVVSFLALVWLQTLPPALMKVKSPTSVQVVTPGNGGDPCSGKVFDGVAVGGTMDAPLVVLPSQGGCPARKLTETDKFVVIPRAEK</sequence>
<feature type="transmembrane region" description="Helical" evidence="1">
    <location>
        <begin position="28"/>
        <end position="46"/>
    </location>
</feature>
<dbReference type="AlphaFoldDB" id="A0A7Y6IHP8"/>
<keyword evidence="1" id="KW-0812">Transmembrane</keyword>
<name>A0A7Y6IHP8_9ACTN</name>
<evidence type="ECO:0000313" key="2">
    <source>
        <dbReference type="EMBL" id="NUW37044.1"/>
    </source>
</evidence>
<keyword evidence="1" id="KW-1133">Transmembrane helix</keyword>